<sequence>MAKRKKSSSDSSGVMLIAFILIIFITPIILFIVLVYSLCKFFKNTKHLRPLKGTYDDFWLDSRTIDTWKFYDEIWRVNYHKLRNIEETVKELDISVNKDGSISTRSKAGKKLKADFDKATLEKNNAWDQLYELIYLPQERWKSVNKSLQYSIASFWGLVIYGLGYVYLQLTYQVRIEWATLGANLDSLKELFNAVSQIEWLKFDGWYLFLLSIGVAIITALIAFIYSTPLNRITPYPPEVETNNVDLYEGKY</sequence>
<name>A0A369ZRH5_9PAST</name>
<comment type="caution">
    <text evidence="2">The sequence shown here is derived from an EMBL/GenBank/DDBJ whole genome shotgun (WGS) entry which is preliminary data.</text>
</comment>
<protein>
    <submittedName>
        <fullName evidence="2">Uncharacterized protein</fullName>
    </submittedName>
</protein>
<feature type="transmembrane region" description="Helical" evidence="1">
    <location>
        <begin position="148"/>
        <end position="168"/>
    </location>
</feature>
<dbReference type="Proteomes" id="UP000253945">
    <property type="component" value="Unassembled WGS sequence"/>
</dbReference>
<evidence type="ECO:0000256" key="1">
    <source>
        <dbReference type="SAM" id="Phobius"/>
    </source>
</evidence>
<evidence type="ECO:0000313" key="3">
    <source>
        <dbReference type="Proteomes" id="UP000253945"/>
    </source>
</evidence>
<dbReference type="AlphaFoldDB" id="A0A369ZRH5"/>
<gene>
    <name evidence="2" type="ORF">DPV92_08480</name>
</gene>
<organism evidence="2 3">
    <name type="scientific">Haemophilus paraphrohaemolyticus</name>
    <dbReference type="NCBI Taxonomy" id="736"/>
    <lineage>
        <taxon>Bacteria</taxon>
        <taxon>Pseudomonadati</taxon>
        <taxon>Pseudomonadota</taxon>
        <taxon>Gammaproteobacteria</taxon>
        <taxon>Pasteurellales</taxon>
        <taxon>Pasteurellaceae</taxon>
        <taxon>Haemophilus</taxon>
    </lineage>
</organism>
<feature type="transmembrane region" description="Helical" evidence="1">
    <location>
        <begin position="12"/>
        <end position="39"/>
    </location>
</feature>
<keyword evidence="3" id="KW-1185">Reference proteome</keyword>
<feature type="transmembrane region" description="Helical" evidence="1">
    <location>
        <begin position="206"/>
        <end position="226"/>
    </location>
</feature>
<reference evidence="2 3" key="1">
    <citation type="submission" date="2018-05" db="EMBL/GenBank/DDBJ databases">
        <title>Draft Genome Sequences for a Diverse set of 7 Haemophilus Species.</title>
        <authorList>
            <person name="Nichols M."/>
            <person name="Topaz N."/>
            <person name="Wang X."/>
            <person name="Wang X."/>
            <person name="Boxrud D."/>
        </authorList>
    </citation>
    <scope>NUCLEOTIDE SEQUENCE [LARGE SCALE GENOMIC DNA]</scope>
    <source>
        <strain evidence="2 3">C2014016342</strain>
    </source>
</reference>
<evidence type="ECO:0000313" key="2">
    <source>
        <dbReference type="EMBL" id="RDF08871.1"/>
    </source>
</evidence>
<keyword evidence="1" id="KW-0812">Transmembrane</keyword>
<dbReference type="RefSeq" id="WP_111354491.1">
    <property type="nucleotide sequence ID" value="NZ_QEQF01000009.1"/>
</dbReference>
<keyword evidence="1" id="KW-1133">Transmembrane helix</keyword>
<dbReference type="EMBL" id="QEQF01000009">
    <property type="protein sequence ID" value="RDF08871.1"/>
    <property type="molecule type" value="Genomic_DNA"/>
</dbReference>
<proteinExistence type="predicted"/>
<keyword evidence="1" id="KW-0472">Membrane</keyword>
<accession>A0A369ZRH5</accession>